<dbReference type="SUPFAM" id="SSF46785">
    <property type="entry name" value="Winged helix' DNA-binding domain"/>
    <property type="match status" value="1"/>
</dbReference>
<dbReference type="OrthoDB" id="667966at2"/>
<keyword evidence="7" id="KW-1185">Reference proteome</keyword>
<dbReference type="InterPro" id="IPR050397">
    <property type="entry name" value="Env_Response_Regulators"/>
</dbReference>
<dbReference type="PANTHER" id="PTHR24567:SF75">
    <property type="entry name" value="FUMARATE AND NITRATE REDUCTION REGULATORY PROTEIN"/>
    <property type="match status" value="1"/>
</dbReference>
<dbReference type="FunFam" id="1.10.10.10:FF:000028">
    <property type="entry name" value="Fumarate/nitrate reduction transcriptional regulator Fnr"/>
    <property type="match status" value="1"/>
</dbReference>
<dbReference type="PROSITE" id="PS51063">
    <property type="entry name" value="HTH_CRP_2"/>
    <property type="match status" value="1"/>
</dbReference>
<dbReference type="Pfam" id="PF13545">
    <property type="entry name" value="HTH_Crp_2"/>
    <property type="match status" value="1"/>
</dbReference>
<dbReference type="InterPro" id="IPR018490">
    <property type="entry name" value="cNMP-bd_dom_sf"/>
</dbReference>
<protein>
    <submittedName>
        <fullName evidence="6">Transcriptional regulator</fullName>
    </submittedName>
</protein>
<dbReference type="GO" id="GO:0003700">
    <property type="term" value="F:DNA-binding transcription factor activity"/>
    <property type="evidence" value="ECO:0007669"/>
    <property type="project" value="InterPro"/>
</dbReference>
<dbReference type="Proteomes" id="UP000263993">
    <property type="component" value="Unassembled WGS sequence"/>
</dbReference>
<dbReference type="Pfam" id="PF00027">
    <property type="entry name" value="cNMP_binding"/>
    <property type="match status" value="1"/>
</dbReference>
<dbReference type="InterPro" id="IPR000595">
    <property type="entry name" value="cNMP-bd_dom"/>
</dbReference>
<dbReference type="InterPro" id="IPR018335">
    <property type="entry name" value="Tscrpt_reg_HTH_Crp-type_CS"/>
</dbReference>
<dbReference type="InterPro" id="IPR012318">
    <property type="entry name" value="HTH_CRP"/>
</dbReference>
<dbReference type="SMART" id="SM00419">
    <property type="entry name" value="HTH_CRP"/>
    <property type="match status" value="1"/>
</dbReference>
<keyword evidence="2" id="KW-0238">DNA-binding</keyword>
<evidence type="ECO:0000313" key="7">
    <source>
        <dbReference type="Proteomes" id="UP000263993"/>
    </source>
</evidence>
<dbReference type="CDD" id="cd00092">
    <property type="entry name" value="HTH_CRP"/>
    <property type="match status" value="1"/>
</dbReference>
<dbReference type="InterPro" id="IPR036388">
    <property type="entry name" value="WH-like_DNA-bd_sf"/>
</dbReference>
<organism evidence="6 7">
    <name type="scientific">Undibacter mobilis</name>
    <dbReference type="NCBI Taxonomy" id="2292256"/>
    <lineage>
        <taxon>Bacteria</taxon>
        <taxon>Pseudomonadati</taxon>
        <taxon>Pseudomonadota</taxon>
        <taxon>Alphaproteobacteria</taxon>
        <taxon>Hyphomicrobiales</taxon>
        <taxon>Nitrobacteraceae</taxon>
        <taxon>Undibacter</taxon>
    </lineage>
</organism>
<reference evidence="7" key="1">
    <citation type="submission" date="2018-08" db="EMBL/GenBank/DDBJ databases">
        <authorList>
            <person name="Kim S.-J."/>
            <person name="Jung G.-Y."/>
        </authorList>
    </citation>
    <scope>NUCLEOTIDE SEQUENCE [LARGE SCALE GENOMIC DNA]</scope>
    <source>
        <strain evidence="7">GY_H</strain>
    </source>
</reference>
<dbReference type="RefSeq" id="WP_115517772.1">
    <property type="nucleotide sequence ID" value="NZ_QRGO01000001.1"/>
</dbReference>
<keyword evidence="1" id="KW-0805">Transcription regulation</keyword>
<dbReference type="PANTHER" id="PTHR24567">
    <property type="entry name" value="CRP FAMILY TRANSCRIPTIONAL REGULATORY PROTEIN"/>
    <property type="match status" value="1"/>
</dbReference>
<dbReference type="SMART" id="SM00100">
    <property type="entry name" value="cNMP"/>
    <property type="match status" value="1"/>
</dbReference>
<dbReference type="SUPFAM" id="SSF51206">
    <property type="entry name" value="cAMP-binding domain-like"/>
    <property type="match status" value="1"/>
</dbReference>
<gene>
    <name evidence="6" type="ORF">DXH78_07065</name>
</gene>
<dbReference type="InterPro" id="IPR036390">
    <property type="entry name" value="WH_DNA-bd_sf"/>
</dbReference>
<evidence type="ECO:0000256" key="3">
    <source>
        <dbReference type="ARBA" id="ARBA00023163"/>
    </source>
</evidence>
<dbReference type="PROSITE" id="PS00042">
    <property type="entry name" value="HTH_CRP_1"/>
    <property type="match status" value="1"/>
</dbReference>
<dbReference type="GO" id="GO:0005829">
    <property type="term" value="C:cytosol"/>
    <property type="evidence" value="ECO:0007669"/>
    <property type="project" value="TreeGrafter"/>
</dbReference>
<evidence type="ECO:0000256" key="2">
    <source>
        <dbReference type="ARBA" id="ARBA00023125"/>
    </source>
</evidence>
<dbReference type="Gene3D" id="1.10.10.10">
    <property type="entry name" value="Winged helix-like DNA-binding domain superfamily/Winged helix DNA-binding domain"/>
    <property type="match status" value="1"/>
</dbReference>
<evidence type="ECO:0000259" key="5">
    <source>
        <dbReference type="PROSITE" id="PS51063"/>
    </source>
</evidence>
<comment type="caution">
    <text evidence="6">The sequence shown here is derived from an EMBL/GenBank/DDBJ whole genome shotgun (WGS) entry which is preliminary data.</text>
</comment>
<feature type="domain" description="HTH crp-type" evidence="5">
    <location>
        <begin position="148"/>
        <end position="218"/>
    </location>
</feature>
<evidence type="ECO:0000313" key="6">
    <source>
        <dbReference type="EMBL" id="RDV05749.1"/>
    </source>
</evidence>
<dbReference type="Gene3D" id="2.60.120.10">
    <property type="entry name" value="Jelly Rolls"/>
    <property type="match status" value="1"/>
</dbReference>
<dbReference type="InterPro" id="IPR014710">
    <property type="entry name" value="RmlC-like_jellyroll"/>
</dbReference>
<evidence type="ECO:0000256" key="1">
    <source>
        <dbReference type="ARBA" id="ARBA00023015"/>
    </source>
</evidence>
<proteinExistence type="predicted"/>
<dbReference type="EMBL" id="QRGO01000001">
    <property type="protein sequence ID" value="RDV05749.1"/>
    <property type="molecule type" value="Genomic_DNA"/>
</dbReference>
<evidence type="ECO:0000256" key="4">
    <source>
        <dbReference type="ARBA" id="ARBA00023231"/>
    </source>
</evidence>
<dbReference type="PRINTS" id="PR00034">
    <property type="entry name" value="HTHCRP"/>
</dbReference>
<dbReference type="CDD" id="cd00038">
    <property type="entry name" value="CAP_ED"/>
    <property type="match status" value="1"/>
</dbReference>
<name>A0A371BDS4_9BRAD</name>
<keyword evidence="3" id="KW-0804">Transcription</keyword>
<keyword evidence="4" id="KW-0535">Nitrogen fixation</keyword>
<dbReference type="AlphaFoldDB" id="A0A371BDS4"/>
<dbReference type="GO" id="GO:0003677">
    <property type="term" value="F:DNA binding"/>
    <property type="evidence" value="ECO:0007669"/>
    <property type="project" value="UniProtKB-KW"/>
</dbReference>
<accession>A0A371BDS4</accession>
<sequence length="225" mass="24820">MPSQMIARNSQAHVVATMARPAPQAMGETVELMGAVMPFARNAEIYGENEPAEYLYKVVSGAVRTYRVLNDGRRQIGAFYLPGDVFGIEVGEQHTFSAESIVDSKVMLIKRSSLLALASRSADVARQLWTMAATELQRAQDHTMLLIKTAQERVAGFLLEMAKRTPRANAVELPMSRQDIADYLGLTIETVSRTLTQLENSAAIEVPTSRRIVLRNQAVLSRLNG</sequence>